<dbReference type="EMBL" id="FPBT01000004">
    <property type="protein sequence ID" value="SFU42897.1"/>
    <property type="molecule type" value="Genomic_DNA"/>
</dbReference>
<dbReference type="Proteomes" id="UP000198817">
    <property type="component" value="Unassembled WGS sequence"/>
</dbReference>
<keyword evidence="2" id="KW-1185">Reference proteome</keyword>
<dbReference type="OrthoDB" id="9875865at2"/>
<accession>A0A1I7G374</accession>
<dbReference type="RefSeq" id="WP_090470427.1">
    <property type="nucleotide sequence ID" value="NZ_FOWF01000024.1"/>
</dbReference>
<reference evidence="1 2" key="1">
    <citation type="submission" date="2016-10" db="EMBL/GenBank/DDBJ databases">
        <authorList>
            <person name="de Groot N.N."/>
        </authorList>
    </citation>
    <scope>NUCLEOTIDE SEQUENCE [LARGE SCALE GENOMIC DNA]</scope>
    <source>
        <strain evidence="1 2">KHGC13</strain>
    </source>
</reference>
<name>A0A1I7G374_9FIRM</name>
<gene>
    <name evidence="1" type="ORF">SAMN05216508_104131</name>
</gene>
<sequence>MSGFQRENDGRPDPWGDNWSKTELMENVIRPVVFETVEDAGFGAGQFHFNRKSVENFLKKPLTESGPDGRTIGPYFEYIADDALYRVEISLCWHDPQNPGAFDVMTILFRLRDYMEGNREWEAYNPGEGVWEIGPGEDFFDISDFEPENGMLS</sequence>
<proteinExistence type="predicted"/>
<evidence type="ECO:0000313" key="2">
    <source>
        <dbReference type="Proteomes" id="UP000198817"/>
    </source>
</evidence>
<dbReference type="AlphaFoldDB" id="A0A1I7G374"/>
<protein>
    <submittedName>
        <fullName evidence="1">Uncharacterized protein</fullName>
    </submittedName>
</protein>
<evidence type="ECO:0000313" key="1">
    <source>
        <dbReference type="EMBL" id="SFU42897.1"/>
    </source>
</evidence>
<organism evidence="1 2">
    <name type="scientific">Eubacterium pyruvativorans</name>
    <dbReference type="NCBI Taxonomy" id="155865"/>
    <lineage>
        <taxon>Bacteria</taxon>
        <taxon>Bacillati</taxon>
        <taxon>Bacillota</taxon>
        <taxon>Clostridia</taxon>
        <taxon>Eubacteriales</taxon>
        <taxon>Eubacteriaceae</taxon>
        <taxon>Eubacterium</taxon>
    </lineage>
</organism>